<dbReference type="AlphaFoldDB" id="C6LPC5"/>
<keyword evidence="3" id="KW-0547">Nucleotide-binding</keyword>
<evidence type="ECO:0000256" key="3">
    <source>
        <dbReference type="ARBA" id="ARBA00022741"/>
    </source>
</evidence>
<evidence type="ECO:0000256" key="4">
    <source>
        <dbReference type="ARBA" id="ARBA00022777"/>
    </source>
</evidence>
<organism evidence="8 9">
    <name type="scientific">Giardia intestinalis (strain ATCC 50581 / GS clone H7)</name>
    <name type="common">Giardia lamblia</name>
    <dbReference type="NCBI Taxonomy" id="598745"/>
    <lineage>
        <taxon>Eukaryota</taxon>
        <taxon>Metamonada</taxon>
        <taxon>Diplomonadida</taxon>
        <taxon>Hexamitidae</taxon>
        <taxon>Giardiinae</taxon>
        <taxon>Giardia</taxon>
    </lineage>
</organism>
<feature type="region of interest" description="Disordered" evidence="6">
    <location>
        <begin position="297"/>
        <end position="325"/>
    </location>
</feature>
<dbReference type="PANTHER" id="PTHR43671">
    <property type="entry name" value="SERINE/THREONINE-PROTEIN KINASE NEK"/>
    <property type="match status" value="1"/>
</dbReference>
<proteinExistence type="predicted"/>
<dbReference type="EMBL" id="ACGJ01000736">
    <property type="protein sequence ID" value="EET02146.1"/>
    <property type="molecule type" value="Genomic_DNA"/>
</dbReference>
<dbReference type="OMA" id="NYLWIDF"/>
<dbReference type="OrthoDB" id="346907at2759"/>
<dbReference type="GO" id="GO:0005524">
    <property type="term" value="F:ATP binding"/>
    <property type="evidence" value="ECO:0007669"/>
    <property type="project" value="UniProtKB-KW"/>
</dbReference>
<protein>
    <recommendedName>
        <fullName evidence="1">non-specific serine/threonine protein kinase</fullName>
        <ecNumber evidence="1">2.7.11.1</ecNumber>
    </recommendedName>
</protein>
<evidence type="ECO:0000256" key="1">
    <source>
        <dbReference type="ARBA" id="ARBA00012513"/>
    </source>
</evidence>
<dbReference type="VEuPathDB" id="GiardiaDB:GL50581_590"/>
<dbReference type="PANTHER" id="PTHR43671:SF13">
    <property type="entry name" value="SERINE_THREONINE-PROTEIN KINASE NEK2"/>
    <property type="match status" value="1"/>
</dbReference>
<gene>
    <name evidence="8" type="ORF">GL50581_590</name>
</gene>
<dbReference type="SUPFAM" id="SSF56112">
    <property type="entry name" value="Protein kinase-like (PK-like)"/>
    <property type="match status" value="1"/>
</dbReference>
<name>C6LPC5_GIAIB</name>
<feature type="domain" description="Protein kinase" evidence="7">
    <location>
        <begin position="1"/>
        <end position="273"/>
    </location>
</feature>
<evidence type="ECO:0000313" key="9">
    <source>
        <dbReference type="Proteomes" id="UP000002488"/>
    </source>
</evidence>
<accession>C6LPC5</accession>
<dbReference type="Pfam" id="PF00069">
    <property type="entry name" value="Pkinase"/>
    <property type="match status" value="1"/>
</dbReference>
<dbReference type="Gene3D" id="1.10.510.10">
    <property type="entry name" value="Transferase(Phosphotransferase) domain 1"/>
    <property type="match status" value="1"/>
</dbReference>
<dbReference type="EC" id="2.7.11.1" evidence="1"/>
<dbReference type="CDD" id="cd00180">
    <property type="entry name" value="PKc"/>
    <property type="match status" value="1"/>
</dbReference>
<keyword evidence="5" id="KW-0067">ATP-binding</keyword>
<dbReference type="InterPro" id="IPR050660">
    <property type="entry name" value="NEK_Ser/Thr_kinase"/>
</dbReference>
<sequence>MIDKQFGTKYTCQDLILTNELADIYRIFHKELDIQLLMHEYTLQNTKYSNELHAHLTAMQGLDHIYLDSIVDSISLDGGTKLCVIYDLHDHGSLLQVISSYTEQRIPINESMVWEIGAQIISALRYLHGHSCATKKGLPYIHGNLRPSNVLVTDSSKLILTGYGFSLNDPRIRHLCEANWQYAAPEILSSQSPAEYMPHSDMFSLGLILLEICTGTPVSCQHKEDALDALNNLQLPLSIDGYSIDLLEFIKRLLQMDPSRRITAAEAASHPSISEGLNRVSTSRHCSLETVITLEDLQSTEQNDDSQRVSKDLMPTSSSLIPSSEDRPDEIAHLMNLIAGDNLEELLVCQQFNNDCFAQHQRVTNYLKVPEVIRRLLTLAFIPIEQRLEEPSKTKSTLIMHPLQNEAISVIQECGYGTVVLESLLLFPHFLDIPFKMLASFVEEHEAGTPFRLFIYNKYDTILSSFNKLIISIISSPSRLPGLFSALSGENTSRMDLWIRGIANPHVNEALRKLLLDHECRRNLTYKQLDAFAEASDLIGRLLKYLTNTDSLEAYSSLESAAHILLQILTAKVPFLCLRVLAGVEPVIERVLSPAMNTPEAYPRLLILLDFIICVTSFVICGSTIICLKSYQGISEMLLNTNKTGIDSDMLLSCLADTDWAEMELFLRVFSAIEDLLPKIESLISVISNPIINYLWIDFVARLLQITDDVRTEIYRHKNNCLPSDGVDSASFNVPYAYGLKPIGYGMLLGPNSATRSAASGTRNTIGLEDTFLLDNGTVISVSVYTLCKKLTETDLLYLFAQLAATNPSFTIYHVRFVKVVYLVFEYGSIDFQILDNGLKRSRLFGFYEAASNQYLQNQQKHLPMDKMHCSFFCHLVFFLRQVMKLATLGSQYKQTGEEKPERFPKSIMDLKSLLAKAGGGNTNKLGQLLASSNFLDRFSSILLSK</sequence>
<evidence type="ECO:0000256" key="2">
    <source>
        <dbReference type="ARBA" id="ARBA00022679"/>
    </source>
</evidence>
<dbReference type="InterPro" id="IPR011009">
    <property type="entry name" value="Kinase-like_dom_sf"/>
</dbReference>
<keyword evidence="2" id="KW-0808">Transferase</keyword>
<comment type="caution">
    <text evidence="8">The sequence shown here is derived from an EMBL/GenBank/DDBJ whole genome shotgun (WGS) entry which is preliminary data.</text>
</comment>
<evidence type="ECO:0000256" key="6">
    <source>
        <dbReference type="SAM" id="MobiDB-lite"/>
    </source>
</evidence>
<dbReference type="InterPro" id="IPR000719">
    <property type="entry name" value="Prot_kinase_dom"/>
</dbReference>
<keyword evidence="4 8" id="KW-0418">Kinase</keyword>
<evidence type="ECO:0000313" key="8">
    <source>
        <dbReference type="EMBL" id="EET02146.1"/>
    </source>
</evidence>
<dbReference type="PROSITE" id="PS50011">
    <property type="entry name" value="PROTEIN_KINASE_DOM"/>
    <property type="match status" value="1"/>
</dbReference>
<evidence type="ECO:0000256" key="5">
    <source>
        <dbReference type="ARBA" id="ARBA00022840"/>
    </source>
</evidence>
<evidence type="ECO:0000259" key="7">
    <source>
        <dbReference type="PROSITE" id="PS50011"/>
    </source>
</evidence>
<dbReference type="Proteomes" id="UP000002488">
    <property type="component" value="Unassembled WGS sequence"/>
</dbReference>
<dbReference type="GO" id="GO:0004674">
    <property type="term" value="F:protein serine/threonine kinase activity"/>
    <property type="evidence" value="ECO:0007669"/>
    <property type="project" value="UniProtKB-EC"/>
</dbReference>
<reference evidence="8 9" key="1">
    <citation type="journal article" date="2009" name="PLoS Pathog.">
        <title>Draft genome sequencing of giardia intestinalis assemblage B isolate GS: is human giardiasis caused by two different species?</title>
        <authorList>
            <person name="Franzen O."/>
            <person name="Jerlstrom-Hultqvist J."/>
            <person name="Castro E."/>
            <person name="Sherwood E."/>
            <person name="Ankarklev J."/>
            <person name="Reiner D.S."/>
            <person name="Palm D."/>
            <person name="Andersson J.O."/>
            <person name="Andersson B."/>
            <person name="Svard S.G."/>
        </authorList>
    </citation>
    <scope>NUCLEOTIDE SEQUENCE [LARGE SCALE GENOMIC DNA]</scope>
    <source>
        <strain evidence="9">ATCC 50581 / GS clone H7</strain>
    </source>
</reference>